<feature type="non-terminal residue" evidence="3">
    <location>
        <position position="1"/>
    </location>
</feature>
<dbReference type="AlphaFoldDB" id="A0A382FXC6"/>
<organism evidence="3">
    <name type="scientific">marine metagenome</name>
    <dbReference type="NCBI Taxonomy" id="408172"/>
    <lineage>
        <taxon>unclassified sequences</taxon>
        <taxon>metagenomes</taxon>
        <taxon>ecological metagenomes</taxon>
    </lineage>
</organism>
<reference evidence="3" key="1">
    <citation type="submission" date="2018-05" db="EMBL/GenBank/DDBJ databases">
        <authorList>
            <person name="Lanie J.A."/>
            <person name="Ng W.-L."/>
            <person name="Kazmierczak K.M."/>
            <person name="Andrzejewski T.M."/>
            <person name="Davidsen T.M."/>
            <person name="Wayne K.J."/>
            <person name="Tettelin H."/>
            <person name="Glass J.I."/>
            <person name="Rusch D."/>
            <person name="Podicherti R."/>
            <person name="Tsui H.-C.T."/>
            <person name="Winkler M.E."/>
        </authorList>
    </citation>
    <scope>NUCLEOTIDE SEQUENCE</scope>
</reference>
<dbReference type="InterPro" id="IPR006976">
    <property type="entry name" value="VanZ-like"/>
</dbReference>
<evidence type="ECO:0000313" key="3">
    <source>
        <dbReference type="EMBL" id="SVB67698.1"/>
    </source>
</evidence>
<proteinExistence type="predicted"/>
<keyword evidence="1" id="KW-0472">Membrane</keyword>
<evidence type="ECO:0000256" key="1">
    <source>
        <dbReference type="SAM" id="Phobius"/>
    </source>
</evidence>
<name>A0A382FXC6_9ZZZZ</name>
<accession>A0A382FXC6</accession>
<dbReference type="EMBL" id="UINC01052403">
    <property type="protein sequence ID" value="SVB67698.1"/>
    <property type="molecule type" value="Genomic_DNA"/>
</dbReference>
<feature type="transmembrane region" description="Helical" evidence="1">
    <location>
        <begin position="73"/>
        <end position="93"/>
    </location>
</feature>
<evidence type="ECO:0000259" key="2">
    <source>
        <dbReference type="Pfam" id="PF04892"/>
    </source>
</evidence>
<gene>
    <name evidence="3" type="ORF">METZ01_LOCUS220552</name>
</gene>
<keyword evidence="1" id="KW-0812">Transmembrane</keyword>
<protein>
    <recommendedName>
        <fullName evidence="2">VanZ-like domain-containing protein</fullName>
    </recommendedName>
</protein>
<feature type="domain" description="VanZ-like" evidence="2">
    <location>
        <begin position="16"/>
        <end position="88"/>
    </location>
</feature>
<feature type="transmembrane region" description="Helical" evidence="1">
    <location>
        <begin position="44"/>
        <end position="61"/>
    </location>
</feature>
<keyword evidence="1" id="KW-1133">Transmembrane helix</keyword>
<sequence length="97" mass="10617">SSIPGDAVPAVLVLTWDKLLHVAEYAVMGWLGYRAYHSDLKDPVFVLPVFGVLFGCLDEAWQSMIPGRFPSHYDIIADGIGVICGVFTGSMLYKKPS</sequence>
<dbReference type="NCBIfam" id="NF037970">
    <property type="entry name" value="vanZ_1"/>
    <property type="match status" value="1"/>
</dbReference>
<dbReference type="Pfam" id="PF04892">
    <property type="entry name" value="VanZ"/>
    <property type="match status" value="1"/>
</dbReference>